<name>A0ACB8VC89_9TELE</name>
<dbReference type="Proteomes" id="UP000831701">
    <property type="component" value="Chromosome 23"/>
</dbReference>
<reference evidence="1" key="1">
    <citation type="submission" date="2022-04" db="EMBL/GenBank/DDBJ databases">
        <title>Jade perch genome.</title>
        <authorList>
            <person name="Chao B."/>
        </authorList>
    </citation>
    <scope>NUCLEOTIDE SEQUENCE</scope>
    <source>
        <strain evidence="1">CB-2022</strain>
    </source>
</reference>
<sequence length="168" mass="18491">MTHPFFFVLLSAYLYMAHFLGLHKAQKSDDTFHGNPCGAVSMSEAAVSLLLSPLSLYSWVTSTLLRLVLSVPALILSSLHHSVLLLLALPWCAANVCVSLLLTCLRVALYLLHLALVVGVVAILTLTQNKMADSDTTNKKGLYPEKKLELHHTKTKLRMFGHKVAQRG</sequence>
<protein>
    <submittedName>
        <fullName evidence="1">Uncharacterized protein</fullName>
    </submittedName>
</protein>
<dbReference type="EMBL" id="CM041553">
    <property type="protein sequence ID" value="KAI3353246.1"/>
    <property type="molecule type" value="Genomic_DNA"/>
</dbReference>
<comment type="caution">
    <text evidence="1">The sequence shown here is derived from an EMBL/GenBank/DDBJ whole genome shotgun (WGS) entry which is preliminary data.</text>
</comment>
<organism evidence="1 2">
    <name type="scientific">Scortum barcoo</name>
    <name type="common">barcoo grunter</name>
    <dbReference type="NCBI Taxonomy" id="214431"/>
    <lineage>
        <taxon>Eukaryota</taxon>
        <taxon>Metazoa</taxon>
        <taxon>Chordata</taxon>
        <taxon>Craniata</taxon>
        <taxon>Vertebrata</taxon>
        <taxon>Euteleostomi</taxon>
        <taxon>Actinopterygii</taxon>
        <taxon>Neopterygii</taxon>
        <taxon>Teleostei</taxon>
        <taxon>Neoteleostei</taxon>
        <taxon>Acanthomorphata</taxon>
        <taxon>Eupercaria</taxon>
        <taxon>Centrarchiformes</taxon>
        <taxon>Terapontoidei</taxon>
        <taxon>Terapontidae</taxon>
        <taxon>Scortum</taxon>
    </lineage>
</organism>
<accession>A0ACB8VC89</accession>
<gene>
    <name evidence="1" type="ORF">L3Q82_019777</name>
</gene>
<evidence type="ECO:0000313" key="1">
    <source>
        <dbReference type="EMBL" id="KAI3353246.1"/>
    </source>
</evidence>
<keyword evidence="2" id="KW-1185">Reference proteome</keyword>
<proteinExistence type="predicted"/>
<evidence type="ECO:0000313" key="2">
    <source>
        <dbReference type="Proteomes" id="UP000831701"/>
    </source>
</evidence>